<comment type="subcellular location">
    <subcellularLocation>
        <location evidence="1">Cell membrane</location>
        <topology evidence="1">Multi-pass membrane protein</topology>
    </subcellularLocation>
</comment>
<feature type="transmembrane region" description="Helical" evidence="6">
    <location>
        <begin position="120"/>
        <end position="140"/>
    </location>
</feature>
<feature type="transmembrane region" description="Helical" evidence="6">
    <location>
        <begin position="218"/>
        <end position="239"/>
    </location>
</feature>
<dbReference type="InterPro" id="IPR050833">
    <property type="entry name" value="Poly_Biosynth_Transport"/>
</dbReference>
<evidence type="ECO:0000256" key="1">
    <source>
        <dbReference type="ARBA" id="ARBA00004651"/>
    </source>
</evidence>
<evidence type="ECO:0000313" key="8">
    <source>
        <dbReference type="Proteomes" id="UP000005356"/>
    </source>
</evidence>
<evidence type="ECO:0000256" key="2">
    <source>
        <dbReference type="ARBA" id="ARBA00022475"/>
    </source>
</evidence>
<keyword evidence="4 6" id="KW-1133">Transmembrane helix</keyword>
<feature type="transmembrane region" description="Helical" evidence="6">
    <location>
        <begin position="451"/>
        <end position="472"/>
    </location>
</feature>
<organism evidence="7 8">
    <name type="scientific">Streptococcus porcinus str. Jelinkova 176</name>
    <dbReference type="NCBI Taxonomy" id="873448"/>
    <lineage>
        <taxon>Bacteria</taxon>
        <taxon>Bacillati</taxon>
        <taxon>Bacillota</taxon>
        <taxon>Bacilli</taxon>
        <taxon>Lactobacillales</taxon>
        <taxon>Streptococcaceae</taxon>
        <taxon>Streptococcus</taxon>
    </lineage>
</organism>
<feature type="transmembrane region" description="Helical" evidence="6">
    <location>
        <begin position="12"/>
        <end position="35"/>
    </location>
</feature>
<feature type="transmembrane region" description="Helical" evidence="6">
    <location>
        <begin position="259"/>
        <end position="284"/>
    </location>
</feature>
<proteinExistence type="predicted"/>
<dbReference type="PANTHER" id="PTHR30250">
    <property type="entry name" value="PST FAMILY PREDICTED COLANIC ACID TRANSPORTER"/>
    <property type="match status" value="1"/>
</dbReference>
<evidence type="ECO:0000256" key="3">
    <source>
        <dbReference type="ARBA" id="ARBA00022692"/>
    </source>
</evidence>
<dbReference type="InterPro" id="IPR002797">
    <property type="entry name" value="Polysacc_synth"/>
</dbReference>
<evidence type="ECO:0000256" key="4">
    <source>
        <dbReference type="ARBA" id="ARBA00022989"/>
    </source>
</evidence>
<dbReference type="PANTHER" id="PTHR30250:SF11">
    <property type="entry name" value="O-ANTIGEN TRANSPORTER-RELATED"/>
    <property type="match status" value="1"/>
</dbReference>
<feature type="transmembrane region" description="Helical" evidence="6">
    <location>
        <begin position="152"/>
        <end position="175"/>
    </location>
</feature>
<sequence length="481" mass="55192">MIKLFYKKRLPEAMVSAVVYTISTIFTRGLAIITVPIFTRIMSSDQIGIVNLYNSWYAMLSVVTTLSLTSGGFAIAMKEYANSRDEYQSSILTLTSLVSLCLFLIYYFKQSFWQRITGLSHNLLLMMFITFLFAPAYDFWLARQRFEYKYKLSGFVSILSALLTSIASVVIVLKFQHYKYLGELRILTNYTVSVCFCFVIWLIIFFRGKVFYNKEYWINSLTLSIPLVGYSIAGQVLNVSDRLLISKLVNNSAVGIYSILYTVSSLSLLVWQAINASFIPYLFQNIGVNNRAIKQISTYLMILFSLVAILMTYFAPEIIKVLATSEYYQSIYIMPPIAAGVYFTTLSNIYSNLAIYYKNTKYVMYPAIIASIVNIIGNYILIQLFGYVAAAYTTMVSYIILAYLQYYWSKKLIIKNNKHITQIYDDSYLLKISIATATVILFGIVVYKNTLARYCLIIIFSAVILVISKKIYEQYDLKIKK</sequence>
<keyword evidence="5 6" id="KW-0472">Membrane</keyword>
<dbReference type="Pfam" id="PF01943">
    <property type="entry name" value="Polysacc_synt"/>
    <property type="match status" value="1"/>
</dbReference>
<keyword evidence="3 6" id="KW-0812">Transmembrane</keyword>
<comment type="caution">
    <text evidence="7">The sequence shown here is derived from an EMBL/GenBank/DDBJ whole genome shotgun (WGS) entry which is preliminary data.</text>
</comment>
<dbReference type="EMBL" id="AEUU02000001">
    <property type="protein sequence ID" value="EGJ26655.1"/>
    <property type="molecule type" value="Genomic_DNA"/>
</dbReference>
<feature type="transmembrane region" description="Helical" evidence="6">
    <location>
        <begin position="296"/>
        <end position="315"/>
    </location>
</feature>
<feature type="transmembrane region" description="Helical" evidence="6">
    <location>
        <begin position="187"/>
        <end position="206"/>
    </location>
</feature>
<keyword evidence="2" id="KW-1003">Cell membrane</keyword>
<protein>
    <submittedName>
        <fullName evidence="7">Polysaccharide biosynthesis protein</fullName>
    </submittedName>
</protein>
<name>A0ABP2KYC6_STRPO</name>
<evidence type="ECO:0000256" key="5">
    <source>
        <dbReference type="ARBA" id="ARBA00023136"/>
    </source>
</evidence>
<evidence type="ECO:0000313" key="7">
    <source>
        <dbReference type="EMBL" id="EGJ26655.1"/>
    </source>
</evidence>
<accession>A0ABP2KYC6</accession>
<feature type="transmembrane region" description="Helical" evidence="6">
    <location>
        <begin position="327"/>
        <end position="350"/>
    </location>
</feature>
<feature type="transmembrane region" description="Helical" evidence="6">
    <location>
        <begin position="55"/>
        <end position="77"/>
    </location>
</feature>
<dbReference type="Proteomes" id="UP000005356">
    <property type="component" value="Unassembled WGS sequence"/>
</dbReference>
<dbReference type="RefSeq" id="WP_003083055.1">
    <property type="nucleotide sequence ID" value="NZ_AEUU02000001.1"/>
</dbReference>
<feature type="transmembrane region" description="Helical" evidence="6">
    <location>
        <begin position="428"/>
        <end position="445"/>
    </location>
</feature>
<gene>
    <name evidence="7" type="ORF">STRPO_0220</name>
</gene>
<feature type="transmembrane region" description="Helical" evidence="6">
    <location>
        <begin position="362"/>
        <end position="381"/>
    </location>
</feature>
<reference evidence="7 8" key="1">
    <citation type="journal article" date="2014" name="Int. J. Syst. Evol. Microbiol.">
        <title>Phylogenomics and the dynamic genome evolution of the genus Streptococcus.</title>
        <authorList>
            <consortium name="The Broad Institute Genome Sequencing Platform"/>
            <person name="Richards V.P."/>
            <person name="Palmer S.R."/>
            <person name="Pavinski Bitar P.D."/>
            <person name="Qin X."/>
            <person name="Weinstock G.M."/>
            <person name="Highlander S.K."/>
            <person name="Town C.D."/>
            <person name="Burne R.A."/>
            <person name="Stanhope M.J."/>
        </authorList>
    </citation>
    <scope>NUCLEOTIDE SEQUENCE [LARGE SCALE GENOMIC DNA]</scope>
    <source>
        <strain evidence="7 8">Jelinkova 176</strain>
    </source>
</reference>
<feature type="transmembrane region" description="Helical" evidence="6">
    <location>
        <begin position="387"/>
        <end position="408"/>
    </location>
</feature>
<evidence type="ECO:0000256" key="6">
    <source>
        <dbReference type="SAM" id="Phobius"/>
    </source>
</evidence>
<feature type="transmembrane region" description="Helical" evidence="6">
    <location>
        <begin position="89"/>
        <end position="108"/>
    </location>
</feature>
<keyword evidence="8" id="KW-1185">Reference proteome</keyword>